<evidence type="ECO:0000313" key="2">
    <source>
        <dbReference type="EMBL" id="RRT75694.1"/>
    </source>
</evidence>
<dbReference type="Proteomes" id="UP000287651">
    <property type="component" value="Unassembled WGS sequence"/>
</dbReference>
<proteinExistence type="predicted"/>
<dbReference type="EMBL" id="AMZH03002402">
    <property type="protein sequence ID" value="RRT75694.1"/>
    <property type="molecule type" value="Genomic_DNA"/>
</dbReference>
<reference evidence="2 3" key="1">
    <citation type="journal article" date="2014" name="Agronomy (Basel)">
        <title>A Draft Genome Sequence for Ensete ventricosum, the Drought-Tolerant Tree Against Hunger.</title>
        <authorList>
            <person name="Harrison J."/>
            <person name="Moore K.A."/>
            <person name="Paszkiewicz K."/>
            <person name="Jones T."/>
            <person name="Grant M."/>
            <person name="Ambacheew D."/>
            <person name="Muzemil S."/>
            <person name="Studholme D.J."/>
        </authorList>
    </citation>
    <scope>NUCLEOTIDE SEQUENCE [LARGE SCALE GENOMIC DNA]</scope>
</reference>
<keyword evidence="1" id="KW-0732">Signal</keyword>
<feature type="chain" id="PRO_5019084436" evidence="1">
    <location>
        <begin position="20"/>
        <end position="113"/>
    </location>
</feature>
<organism evidence="2 3">
    <name type="scientific">Ensete ventricosum</name>
    <name type="common">Abyssinian banana</name>
    <name type="synonym">Musa ensete</name>
    <dbReference type="NCBI Taxonomy" id="4639"/>
    <lineage>
        <taxon>Eukaryota</taxon>
        <taxon>Viridiplantae</taxon>
        <taxon>Streptophyta</taxon>
        <taxon>Embryophyta</taxon>
        <taxon>Tracheophyta</taxon>
        <taxon>Spermatophyta</taxon>
        <taxon>Magnoliopsida</taxon>
        <taxon>Liliopsida</taxon>
        <taxon>Zingiberales</taxon>
        <taxon>Musaceae</taxon>
        <taxon>Ensete</taxon>
    </lineage>
</organism>
<accession>A0A427AHK5</accession>
<name>A0A427AHK5_ENSVE</name>
<feature type="signal peptide" evidence="1">
    <location>
        <begin position="1"/>
        <end position="19"/>
    </location>
</feature>
<evidence type="ECO:0000313" key="3">
    <source>
        <dbReference type="Proteomes" id="UP000287651"/>
    </source>
</evidence>
<evidence type="ECO:0000256" key="1">
    <source>
        <dbReference type="SAM" id="SignalP"/>
    </source>
</evidence>
<sequence length="113" mass="12619">MRFCLTLGSSLALVNSGETFDPPTDLSGLFHLLRPYCRAIIDGAIPLAITPGGAGMIFRYARCVWKPNCLWHPSVWLEPLYRVLRDSWGSHPSPNLDVILAFLKKDYGSPFVL</sequence>
<comment type="caution">
    <text evidence="2">The sequence shown here is derived from an EMBL/GenBank/DDBJ whole genome shotgun (WGS) entry which is preliminary data.</text>
</comment>
<gene>
    <name evidence="2" type="ORF">B296_00013956</name>
</gene>
<protein>
    <submittedName>
        <fullName evidence="2">Uncharacterized protein</fullName>
    </submittedName>
</protein>
<dbReference type="AlphaFoldDB" id="A0A427AHK5"/>